<comment type="caution">
    <text evidence="8">The sequence shown here is derived from an EMBL/GenBank/DDBJ whole genome shotgun (WGS) entry which is preliminary data.</text>
</comment>
<dbReference type="RefSeq" id="WP_322539673.1">
    <property type="nucleotide sequence ID" value="NZ_JAOBTW010000012.1"/>
</dbReference>
<evidence type="ECO:0000256" key="4">
    <source>
        <dbReference type="ARBA" id="ARBA00022692"/>
    </source>
</evidence>
<dbReference type="InterPro" id="IPR042196">
    <property type="entry name" value="FHIPEP_4"/>
</dbReference>
<name>A0ABU5LS99_9SPHN</name>
<dbReference type="InterPro" id="IPR001712">
    <property type="entry name" value="T3SS_FHIPEP"/>
</dbReference>
<feature type="transmembrane region" description="Helical" evidence="7">
    <location>
        <begin position="44"/>
        <end position="63"/>
    </location>
</feature>
<evidence type="ECO:0000256" key="3">
    <source>
        <dbReference type="ARBA" id="ARBA00022475"/>
    </source>
</evidence>
<dbReference type="EMBL" id="JAOBTW010000012">
    <property type="protein sequence ID" value="MDZ7282814.1"/>
    <property type="molecule type" value="Genomic_DNA"/>
</dbReference>
<evidence type="ECO:0000256" key="5">
    <source>
        <dbReference type="ARBA" id="ARBA00022989"/>
    </source>
</evidence>
<feature type="transmembrane region" description="Helical" evidence="7">
    <location>
        <begin position="93"/>
        <end position="112"/>
    </location>
</feature>
<evidence type="ECO:0000256" key="1">
    <source>
        <dbReference type="ARBA" id="ARBA00004651"/>
    </source>
</evidence>
<comment type="subcellular location">
    <subcellularLocation>
        <location evidence="1">Cell membrane</location>
        <topology evidence="1">Multi-pass membrane protein</topology>
    </subcellularLocation>
</comment>
<dbReference type="Pfam" id="PF00771">
    <property type="entry name" value="FHIPEP"/>
    <property type="match status" value="1"/>
</dbReference>
<feature type="transmembrane region" description="Helical" evidence="7">
    <location>
        <begin position="202"/>
        <end position="224"/>
    </location>
</feature>
<dbReference type="Gene3D" id="1.10.8.540">
    <property type="entry name" value="FHIPEP family, domain 3"/>
    <property type="match status" value="1"/>
</dbReference>
<accession>A0ABU5LS99</accession>
<protein>
    <submittedName>
        <fullName evidence="8">Flagellar biosynthesis protein FlhA</fullName>
    </submittedName>
</protein>
<dbReference type="Proteomes" id="UP001292182">
    <property type="component" value="Unassembled WGS sequence"/>
</dbReference>
<dbReference type="Gene3D" id="3.40.30.60">
    <property type="entry name" value="FHIPEP family, domain 1"/>
    <property type="match status" value="1"/>
</dbReference>
<reference evidence="9" key="1">
    <citation type="submission" date="2023-07" db="EMBL/GenBank/DDBJ databases">
        <title>Whole genome sequence analysis of rice epiphytic Sphingomonas sanguinis OsEp_Plm_15B2.</title>
        <authorList>
            <person name="Sahu K.P."/>
            <person name="Asharani P."/>
            <person name="Reddy B."/>
            <person name="Kumar A."/>
        </authorList>
    </citation>
    <scope>NUCLEOTIDE SEQUENCE [LARGE SCALE GENOMIC DNA]</scope>
    <source>
        <strain evidence="9">OsEp_Plm_15B2</strain>
    </source>
</reference>
<feature type="transmembrane region" description="Helical" evidence="7">
    <location>
        <begin position="244"/>
        <end position="261"/>
    </location>
</feature>
<keyword evidence="9" id="KW-1185">Reference proteome</keyword>
<dbReference type="PRINTS" id="PR00949">
    <property type="entry name" value="TYPE3IMAPROT"/>
</dbReference>
<keyword evidence="4 7" id="KW-0812">Transmembrane</keyword>
<feature type="transmembrane region" description="Helical" evidence="7">
    <location>
        <begin position="118"/>
        <end position="138"/>
    </location>
</feature>
<dbReference type="PANTHER" id="PTHR30161:SF1">
    <property type="entry name" value="FLAGELLAR BIOSYNTHESIS PROTEIN FLHA-RELATED"/>
    <property type="match status" value="1"/>
</dbReference>
<dbReference type="Gene3D" id="3.40.50.12790">
    <property type="entry name" value="FHIPEP family, domain 4"/>
    <property type="match status" value="1"/>
</dbReference>
<keyword evidence="8" id="KW-0966">Cell projection</keyword>
<comment type="similarity">
    <text evidence="2">Belongs to the FHIPEP (flagella/HR/invasion proteins export pore) family.</text>
</comment>
<keyword evidence="3" id="KW-1003">Cell membrane</keyword>
<dbReference type="InterPro" id="IPR042193">
    <property type="entry name" value="FHIPEP_3"/>
</dbReference>
<keyword evidence="8" id="KW-0969">Cilium</keyword>
<keyword evidence="6 7" id="KW-0472">Membrane</keyword>
<keyword evidence="8" id="KW-0282">Flagellum</keyword>
<dbReference type="PIRSF" id="PIRSF005419">
    <property type="entry name" value="FlhA"/>
    <property type="match status" value="1"/>
</dbReference>
<evidence type="ECO:0000256" key="6">
    <source>
        <dbReference type="ARBA" id="ARBA00023136"/>
    </source>
</evidence>
<evidence type="ECO:0000313" key="9">
    <source>
        <dbReference type="Proteomes" id="UP001292182"/>
    </source>
</evidence>
<dbReference type="PANTHER" id="PTHR30161">
    <property type="entry name" value="FLAGELLAR EXPORT PROTEIN, MEMBRANE FLHA SUBUNIT-RELATED"/>
    <property type="match status" value="1"/>
</dbReference>
<evidence type="ECO:0000256" key="2">
    <source>
        <dbReference type="ARBA" id="ARBA00008835"/>
    </source>
</evidence>
<feature type="transmembrane region" description="Helical" evidence="7">
    <location>
        <begin position="281"/>
        <end position="298"/>
    </location>
</feature>
<gene>
    <name evidence="8" type="ORF">N4G62_12325</name>
</gene>
<evidence type="ECO:0000313" key="8">
    <source>
        <dbReference type="EMBL" id="MDZ7282814.1"/>
    </source>
</evidence>
<feature type="transmembrane region" description="Helical" evidence="7">
    <location>
        <begin position="69"/>
        <end position="86"/>
    </location>
</feature>
<dbReference type="InterPro" id="IPR042194">
    <property type="entry name" value="FHIPEP_1"/>
</dbReference>
<evidence type="ECO:0000256" key="7">
    <source>
        <dbReference type="SAM" id="Phobius"/>
    </source>
</evidence>
<feature type="transmembrane region" description="Helical" evidence="7">
    <location>
        <begin position="20"/>
        <end position="37"/>
    </location>
</feature>
<organism evidence="8 9">
    <name type="scientific">Sphingomonas sanguinis</name>
    <dbReference type="NCBI Taxonomy" id="33051"/>
    <lineage>
        <taxon>Bacteria</taxon>
        <taxon>Pseudomonadati</taxon>
        <taxon>Pseudomonadota</taxon>
        <taxon>Alphaproteobacteria</taxon>
        <taxon>Sphingomonadales</taxon>
        <taxon>Sphingomonadaceae</taxon>
        <taxon>Sphingomonas</taxon>
    </lineage>
</organism>
<sequence length="682" mass="72839">MPNTSAAPRLPSLPSGNRDLALVVATIGILIILFAPIPPALLDLAIIANFGLGLTIMLLTFYVGKPVEFSTFPSLLLVATLYRLSLNVAATRLILTGGDAGAVIGSIGAFAVRGNFVIGLVVFAILVVVQYVVVTAGAQRVSEVAARFTLDSMPGQQMSIDADLNMGLIDRDEAVARRKALEKEASFYGAMDGASKFVKGDAIAGIIILLINIIAGWIVGVSQMGMEWAQALSHFTLLTIGDGIATQLPALIISIATGIIVTRSASDRELSTEVFRQLGSVPRIPLIVAAVLGALLLLPGMPKWPIAVIGALAFIAWWRIRTRTAEDAAQPLDEDIAAESTASPPLEIRLGDQLSVAWAGEGALVMERIASLRRTHEEQFGLPFPAVRLEDGAGLGSHDYEIRLFGARYGAGTIHADRVLAVSGSGQKPVLEGIETVDPAFGLPAWWIDPAQGDTAKAANCTIIDPLTVLATHFGEIVRGEVGTLLTRATVVGLLDGVRRRQPGLVEELVPQTLSVSDVQRVLQSLLSEGVSIANLDLIVEHLVDLARAQKDPAELTELIRQRMNYAICHALRGRHPDLAVLSLDPRVENQLSASLGAAAGGASMAVEPRLAEQLIRRLAPLTEEMFRQGRAPVLLCGAELRRHLKALTRRSLPTLSILSVAEIPMRITLKSFDIVRLEQQG</sequence>
<proteinExistence type="inferred from homology"/>
<keyword evidence="5 7" id="KW-1133">Transmembrane helix</keyword>